<organism evidence="1 2">
    <name type="scientific">Effrenium voratum</name>
    <dbReference type="NCBI Taxonomy" id="2562239"/>
    <lineage>
        <taxon>Eukaryota</taxon>
        <taxon>Sar</taxon>
        <taxon>Alveolata</taxon>
        <taxon>Dinophyceae</taxon>
        <taxon>Suessiales</taxon>
        <taxon>Symbiodiniaceae</taxon>
        <taxon>Effrenium</taxon>
    </lineage>
</organism>
<sequence>MVGLLEALMAEKDTERFRLADPALFIPVWSCRRQEVTRQALLAVLEEGGATMLHASALRALTHLAKHSSSEAAMLRRHAGLGLELMARCACDEEKLVIALEFLVTVRAKAQQRSVRSASELPGGVVYNQIPEELEAQLTTPFTEEQRQQIFREVGLHSAERKTAPSRPKALLVFGPPAVGKSTLSMEVAKKLFESPRNVVSVDGNDVRDRHAGFNKVAQHGFKHKLLHADAWDKLKGTKYVENLKKEILSLAVQNRQDVIIPECAMQPERVHKMLRQMENADYEMHAICLWAPLDAVQHRGRQRSVKAGKAFNVKFHGPSCAGAVEFGKHFEKKIKESSRHYGSRVLLITH</sequence>
<keyword evidence="2" id="KW-1185">Reference proteome</keyword>
<reference evidence="1" key="1">
    <citation type="submission" date="2023-08" db="EMBL/GenBank/DDBJ databases">
        <authorList>
            <person name="Chen Y."/>
            <person name="Shah S."/>
            <person name="Dougan E. K."/>
            <person name="Thang M."/>
            <person name="Chan C."/>
        </authorList>
    </citation>
    <scope>NUCLEOTIDE SEQUENCE</scope>
</reference>
<comment type="caution">
    <text evidence="1">The sequence shown here is derived from an EMBL/GenBank/DDBJ whole genome shotgun (WGS) entry which is preliminary data.</text>
</comment>
<dbReference type="AlphaFoldDB" id="A0AA36J5R7"/>
<dbReference type="Proteomes" id="UP001178507">
    <property type="component" value="Unassembled WGS sequence"/>
</dbReference>
<proteinExistence type="predicted"/>
<gene>
    <name evidence="1" type="ORF">EVOR1521_LOCUS22651</name>
</gene>
<dbReference type="SUPFAM" id="SSF52540">
    <property type="entry name" value="P-loop containing nucleoside triphosphate hydrolases"/>
    <property type="match status" value="1"/>
</dbReference>
<evidence type="ECO:0008006" key="3">
    <source>
        <dbReference type="Google" id="ProtNLM"/>
    </source>
</evidence>
<evidence type="ECO:0000313" key="2">
    <source>
        <dbReference type="Proteomes" id="UP001178507"/>
    </source>
</evidence>
<accession>A0AA36J5R7</accession>
<dbReference type="Pfam" id="PF13671">
    <property type="entry name" value="AAA_33"/>
    <property type="match status" value="1"/>
</dbReference>
<evidence type="ECO:0000313" key="1">
    <source>
        <dbReference type="EMBL" id="CAJ1399028.1"/>
    </source>
</evidence>
<dbReference type="CDD" id="cd00009">
    <property type="entry name" value="AAA"/>
    <property type="match status" value="1"/>
</dbReference>
<name>A0AA36J5R7_9DINO</name>
<dbReference type="Gene3D" id="3.40.50.300">
    <property type="entry name" value="P-loop containing nucleotide triphosphate hydrolases"/>
    <property type="match status" value="1"/>
</dbReference>
<protein>
    <recommendedName>
        <fullName evidence="3">UDP-N-acetylglucosamine kinase</fullName>
    </recommendedName>
</protein>
<dbReference type="EMBL" id="CAUJNA010003321">
    <property type="protein sequence ID" value="CAJ1399028.1"/>
    <property type="molecule type" value="Genomic_DNA"/>
</dbReference>
<dbReference type="InterPro" id="IPR027417">
    <property type="entry name" value="P-loop_NTPase"/>
</dbReference>